<dbReference type="Gene3D" id="3.40.190.10">
    <property type="entry name" value="Periplasmic binding protein-like II"/>
    <property type="match status" value="2"/>
</dbReference>
<keyword evidence="3" id="KW-0238">DNA-binding</keyword>
<dbReference type="GO" id="GO:0003677">
    <property type="term" value="F:DNA binding"/>
    <property type="evidence" value="ECO:0007669"/>
    <property type="project" value="UniProtKB-KW"/>
</dbReference>
<evidence type="ECO:0000256" key="1">
    <source>
        <dbReference type="ARBA" id="ARBA00009437"/>
    </source>
</evidence>
<dbReference type="InterPro" id="IPR005119">
    <property type="entry name" value="LysR_subst-bd"/>
</dbReference>
<feature type="non-terminal residue" evidence="6">
    <location>
        <position position="1"/>
    </location>
</feature>
<dbReference type="PANTHER" id="PTHR30346">
    <property type="entry name" value="TRANSCRIPTIONAL DUAL REGULATOR HCAR-RELATED"/>
    <property type="match status" value="1"/>
</dbReference>
<organism evidence="6 7">
    <name type="scientific">Streptomyces coelicoflavus</name>
    <dbReference type="NCBI Taxonomy" id="285562"/>
    <lineage>
        <taxon>Bacteria</taxon>
        <taxon>Bacillati</taxon>
        <taxon>Actinomycetota</taxon>
        <taxon>Actinomycetes</taxon>
        <taxon>Kitasatosporales</taxon>
        <taxon>Streptomycetaceae</taxon>
        <taxon>Streptomyces</taxon>
    </lineage>
</organism>
<evidence type="ECO:0000313" key="6">
    <source>
        <dbReference type="EMBL" id="NEB15328.1"/>
    </source>
</evidence>
<gene>
    <name evidence="6" type="ORF">G3I46_02145</name>
</gene>
<sequence>RPYQGHAAAGWPAILAMVEAGMGVALVPRMAAVPRDGVVMRELHADRPVRHVVAAVRKGAEDAPAVATVLTALRAAA</sequence>
<comment type="similarity">
    <text evidence="1">Belongs to the LysR transcriptional regulatory family.</text>
</comment>
<accession>A0A6N9UC31</accession>
<dbReference type="Pfam" id="PF03466">
    <property type="entry name" value="LysR_substrate"/>
    <property type="match status" value="1"/>
</dbReference>
<keyword evidence="4" id="KW-0804">Transcription</keyword>
<evidence type="ECO:0000256" key="4">
    <source>
        <dbReference type="ARBA" id="ARBA00023163"/>
    </source>
</evidence>
<feature type="domain" description="LysR substrate-binding" evidence="5">
    <location>
        <begin position="4"/>
        <end position="76"/>
    </location>
</feature>
<keyword evidence="2" id="KW-0805">Transcription regulation</keyword>
<evidence type="ECO:0000256" key="3">
    <source>
        <dbReference type="ARBA" id="ARBA00023125"/>
    </source>
</evidence>
<dbReference type="AlphaFoldDB" id="A0A6N9UC31"/>
<comment type="caution">
    <text evidence="6">The sequence shown here is derived from an EMBL/GenBank/DDBJ whole genome shotgun (WGS) entry which is preliminary data.</text>
</comment>
<dbReference type="PANTHER" id="PTHR30346:SF29">
    <property type="entry name" value="LYSR SUBSTRATE-BINDING"/>
    <property type="match status" value="1"/>
</dbReference>
<evidence type="ECO:0000256" key="2">
    <source>
        <dbReference type="ARBA" id="ARBA00023015"/>
    </source>
</evidence>
<dbReference type="GO" id="GO:0032993">
    <property type="term" value="C:protein-DNA complex"/>
    <property type="evidence" value="ECO:0007669"/>
    <property type="project" value="TreeGrafter"/>
</dbReference>
<dbReference type="Proteomes" id="UP000469545">
    <property type="component" value="Unassembled WGS sequence"/>
</dbReference>
<name>A0A6N9UC31_9ACTN</name>
<dbReference type="GO" id="GO:0003700">
    <property type="term" value="F:DNA-binding transcription factor activity"/>
    <property type="evidence" value="ECO:0007669"/>
    <property type="project" value="TreeGrafter"/>
</dbReference>
<dbReference type="EMBL" id="JAAGMB010000048">
    <property type="protein sequence ID" value="NEB15328.1"/>
    <property type="molecule type" value="Genomic_DNA"/>
</dbReference>
<dbReference type="RefSeq" id="WP_239108921.1">
    <property type="nucleotide sequence ID" value="NZ_JAAGMB010000048.1"/>
</dbReference>
<feature type="non-terminal residue" evidence="6">
    <location>
        <position position="77"/>
    </location>
</feature>
<proteinExistence type="inferred from homology"/>
<evidence type="ECO:0000313" key="7">
    <source>
        <dbReference type="Proteomes" id="UP000469545"/>
    </source>
</evidence>
<keyword evidence="7" id="KW-1185">Reference proteome</keyword>
<reference evidence="6 7" key="1">
    <citation type="submission" date="2020-01" db="EMBL/GenBank/DDBJ databases">
        <title>Insect and environment-associated Actinomycetes.</title>
        <authorList>
            <person name="Currrie C."/>
            <person name="Chevrette M."/>
            <person name="Carlson C."/>
            <person name="Stubbendieck R."/>
            <person name="Wendt-Pienkowski E."/>
        </authorList>
    </citation>
    <scope>NUCLEOTIDE SEQUENCE [LARGE SCALE GENOMIC DNA]</scope>
    <source>
        <strain evidence="6 7">SID14172</strain>
    </source>
</reference>
<evidence type="ECO:0000259" key="5">
    <source>
        <dbReference type="Pfam" id="PF03466"/>
    </source>
</evidence>
<dbReference type="SUPFAM" id="SSF53850">
    <property type="entry name" value="Periplasmic binding protein-like II"/>
    <property type="match status" value="1"/>
</dbReference>
<protein>
    <submittedName>
        <fullName evidence="6">LysR family transcriptional regulator</fullName>
    </submittedName>
</protein>